<gene>
    <name evidence="2" type="ORF">HU668_16995</name>
    <name evidence="3" type="ORF">PANT111_40296</name>
</gene>
<name>A0A653YRG9_9GAMM</name>
<evidence type="ECO:0000313" key="2">
    <source>
        <dbReference type="EMBL" id="NUY98155.1"/>
    </source>
</evidence>
<feature type="compositionally biased region" description="Polar residues" evidence="1">
    <location>
        <begin position="19"/>
        <end position="29"/>
    </location>
</feature>
<sequence length="72" mass="8197">MTVKSADYVNNGGKHYANDDTQFSVSGHQQAKPELEEKIWSLFGEPEAAADKKEQEAIREKIWQLTEDNSEK</sequence>
<evidence type="ECO:0000313" key="4">
    <source>
        <dbReference type="Proteomes" id="UP000433737"/>
    </source>
</evidence>
<reference evidence="2 5" key="2">
    <citation type="submission" date="2020-05" db="EMBL/GenBank/DDBJ databases">
        <title>Whole Genome Sequences of Enterobacteriales Associated with the International Space Station.</title>
        <authorList>
            <person name="Bharadwaj A."/>
            <person name="Daudu R."/>
            <person name="Singh N."/>
            <person name="Wood J."/>
            <person name="Debieu M."/>
            <person name="Mason C."/>
            <person name="Wang C."/>
            <person name="Venkateswaran K."/>
        </authorList>
    </citation>
    <scope>NUCLEOTIDE SEQUENCE [LARGE SCALE GENOMIC DNA]</scope>
    <source>
        <strain evidence="2 5">IF5SW-B1</strain>
    </source>
</reference>
<dbReference type="Proteomes" id="UP000433737">
    <property type="component" value="Unassembled WGS sequence"/>
</dbReference>
<dbReference type="Proteomes" id="UP000566985">
    <property type="component" value="Unassembled WGS sequence"/>
</dbReference>
<feature type="region of interest" description="Disordered" evidence="1">
    <location>
        <begin position="1"/>
        <end position="31"/>
    </location>
</feature>
<proteinExistence type="predicted"/>
<comment type="caution">
    <text evidence="2">The sequence shown here is derived from an EMBL/GenBank/DDBJ whole genome shotgun (WGS) entry which is preliminary data.</text>
</comment>
<dbReference type="GeneID" id="57346854"/>
<evidence type="ECO:0000256" key="1">
    <source>
        <dbReference type="SAM" id="MobiDB-lite"/>
    </source>
</evidence>
<evidence type="ECO:0000313" key="5">
    <source>
        <dbReference type="Proteomes" id="UP000566985"/>
    </source>
</evidence>
<dbReference type="AlphaFoldDB" id="A0A653YRG9"/>
<dbReference type="RefSeq" id="WP_069729344.1">
    <property type="nucleotide sequence ID" value="NZ_JABWPE010000022.1"/>
</dbReference>
<dbReference type="EMBL" id="JABWPM010000022">
    <property type="protein sequence ID" value="NUY98155.1"/>
    <property type="molecule type" value="Genomic_DNA"/>
</dbReference>
<accession>A0A653YRG9</accession>
<evidence type="ECO:0000313" key="3">
    <source>
        <dbReference type="EMBL" id="VXC45069.1"/>
    </source>
</evidence>
<protein>
    <submittedName>
        <fullName evidence="2">Uncharacterized protein</fullName>
    </submittedName>
</protein>
<reference evidence="3 4" key="1">
    <citation type="submission" date="2019-10" db="EMBL/GenBank/DDBJ databases">
        <authorList>
            <person name="Karimi E."/>
        </authorList>
    </citation>
    <scope>NUCLEOTIDE SEQUENCE [LARGE SCALE GENOMIC DNA]</scope>
    <source>
        <strain evidence="3">Pantoea sp. 111</strain>
    </source>
</reference>
<organism evidence="2 5">
    <name type="scientific">Pantoea brenneri</name>
    <dbReference type="NCBI Taxonomy" id="472694"/>
    <lineage>
        <taxon>Bacteria</taxon>
        <taxon>Pseudomonadati</taxon>
        <taxon>Pseudomonadota</taxon>
        <taxon>Gammaproteobacteria</taxon>
        <taxon>Enterobacterales</taxon>
        <taxon>Erwiniaceae</taxon>
        <taxon>Pantoea</taxon>
    </lineage>
</organism>
<dbReference type="EMBL" id="CABWMH010000034">
    <property type="protein sequence ID" value="VXC45069.1"/>
    <property type="molecule type" value="Genomic_DNA"/>
</dbReference>